<protein>
    <submittedName>
        <fullName evidence="3">Uncharacterized protein</fullName>
    </submittedName>
</protein>
<dbReference type="EMBL" id="ML995965">
    <property type="protein sequence ID" value="KAF2763781.1"/>
    <property type="molecule type" value="Genomic_DNA"/>
</dbReference>
<evidence type="ECO:0000256" key="1">
    <source>
        <dbReference type="SAM" id="MobiDB-lite"/>
    </source>
</evidence>
<gene>
    <name evidence="3" type="ORF">EJ03DRAFT_283453</name>
</gene>
<dbReference type="AlphaFoldDB" id="A0A6G1KT21"/>
<evidence type="ECO:0000313" key="3">
    <source>
        <dbReference type="EMBL" id="KAF2763781.1"/>
    </source>
</evidence>
<organism evidence="3 4">
    <name type="scientific">Teratosphaeria nubilosa</name>
    <dbReference type="NCBI Taxonomy" id="161662"/>
    <lineage>
        <taxon>Eukaryota</taxon>
        <taxon>Fungi</taxon>
        <taxon>Dikarya</taxon>
        <taxon>Ascomycota</taxon>
        <taxon>Pezizomycotina</taxon>
        <taxon>Dothideomycetes</taxon>
        <taxon>Dothideomycetidae</taxon>
        <taxon>Mycosphaerellales</taxon>
        <taxon>Teratosphaeriaceae</taxon>
        <taxon>Teratosphaeria</taxon>
    </lineage>
</organism>
<feature type="region of interest" description="Disordered" evidence="1">
    <location>
        <begin position="249"/>
        <end position="334"/>
    </location>
</feature>
<evidence type="ECO:0000313" key="4">
    <source>
        <dbReference type="Proteomes" id="UP000799436"/>
    </source>
</evidence>
<keyword evidence="2" id="KW-1133">Transmembrane helix</keyword>
<keyword evidence="2" id="KW-0472">Membrane</keyword>
<feature type="transmembrane region" description="Helical" evidence="2">
    <location>
        <begin position="92"/>
        <end position="112"/>
    </location>
</feature>
<feature type="transmembrane region" description="Helical" evidence="2">
    <location>
        <begin position="124"/>
        <end position="144"/>
    </location>
</feature>
<feature type="transmembrane region" description="Helical" evidence="2">
    <location>
        <begin position="59"/>
        <end position="80"/>
    </location>
</feature>
<accession>A0A6G1KT21</accession>
<feature type="transmembrane region" description="Helical" evidence="2">
    <location>
        <begin position="23"/>
        <end position="47"/>
    </location>
</feature>
<feature type="compositionally biased region" description="Basic and acidic residues" evidence="1">
    <location>
        <begin position="318"/>
        <end position="334"/>
    </location>
</feature>
<name>A0A6G1KT21_9PEZI</name>
<feature type="compositionally biased region" description="Polar residues" evidence="1">
    <location>
        <begin position="280"/>
        <end position="294"/>
    </location>
</feature>
<dbReference type="OrthoDB" id="3254104at2759"/>
<feature type="compositionally biased region" description="Low complexity" evidence="1">
    <location>
        <begin position="305"/>
        <end position="316"/>
    </location>
</feature>
<keyword evidence="4" id="KW-1185">Reference proteome</keyword>
<reference evidence="3" key="1">
    <citation type="journal article" date="2020" name="Stud. Mycol.">
        <title>101 Dothideomycetes genomes: a test case for predicting lifestyles and emergence of pathogens.</title>
        <authorList>
            <person name="Haridas S."/>
            <person name="Albert R."/>
            <person name="Binder M."/>
            <person name="Bloem J."/>
            <person name="Labutti K."/>
            <person name="Salamov A."/>
            <person name="Andreopoulos B."/>
            <person name="Baker S."/>
            <person name="Barry K."/>
            <person name="Bills G."/>
            <person name="Bluhm B."/>
            <person name="Cannon C."/>
            <person name="Castanera R."/>
            <person name="Culley D."/>
            <person name="Daum C."/>
            <person name="Ezra D."/>
            <person name="Gonzalez J."/>
            <person name="Henrissat B."/>
            <person name="Kuo A."/>
            <person name="Liang C."/>
            <person name="Lipzen A."/>
            <person name="Lutzoni F."/>
            <person name="Magnuson J."/>
            <person name="Mondo S."/>
            <person name="Nolan M."/>
            <person name="Ohm R."/>
            <person name="Pangilinan J."/>
            <person name="Park H.-J."/>
            <person name="Ramirez L."/>
            <person name="Alfaro M."/>
            <person name="Sun H."/>
            <person name="Tritt A."/>
            <person name="Yoshinaga Y."/>
            <person name="Zwiers L.-H."/>
            <person name="Turgeon B."/>
            <person name="Goodwin S."/>
            <person name="Spatafora J."/>
            <person name="Crous P."/>
            <person name="Grigoriev I."/>
        </authorList>
    </citation>
    <scope>NUCLEOTIDE SEQUENCE</scope>
    <source>
        <strain evidence="3">CBS 116005</strain>
    </source>
</reference>
<keyword evidence="2" id="KW-0812">Transmembrane</keyword>
<proteinExistence type="predicted"/>
<sequence>MRRRAQSYRTIDGIRTNGDEVPWYWRMVAATSSLMILGGFLMLPATFDTSEGLRVNASVIGIFAVALLTAGFSLTALVCFAVRSPFFQADSIFLPALTSSVLGLLTVLYDFLISSKYQWNTPALLVTVAAALSSIIYAVLLVFTHRRGGDAKSRGASVALGAQGQRMGLRHASSISSGTGAWQDSTFYENYNQNMFPTAAREPQPVGYDPNRITEEEMQRQQMLMLLLQKEQHPSPDPSASTFRIDWQGRDEDEAPPPNGYYAPGSSASQTPASAYPPTAYSQSGLARQWTEQLQPWDGVWRGVASSGSAAAQSQSDNSREQREERRREIELGR</sequence>
<evidence type="ECO:0000256" key="2">
    <source>
        <dbReference type="SAM" id="Phobius"/>
    </source>
</evidence>
<dbReference type="Proteomes" id="UP000799436">
    <property type="component" value="Unassembled WGS sequence"/>
</dbReference>